<dbReference type="Gene3D" id="1.10.274.100">
    <property type="entry name" value="RNA polymerase Rpb1, domain 3"/>
    <property type="match status" value="1"/>
</dbReference>
<evidence type="ECO:0000256" key="4">
    <source>
        <dbReference type="ARBA" id="ARBA00022695"/>
    </source>
</evidence>
<dbReference type="EC" id="2.7.7.6" evidence="1"/>
<proteinExistence type="predicted"/>
<keyword evidence="4" id="KW-0548">Nucleotidyltransferase</keyword>
<dbReference type="GO" id="GO:0003899">
    <property type="term" value="F:DNA-directed RNA polymerase activity"/>
    <property type="evidence" value="ECO:0007669"/>
    <property type="project" value="UniProtKB-EC"/>
</dbReference>
<dbReference type="Pfam" id="PF04983">
    <property type="entry name" value="RNA_pol_Rpb1_3"/>
    <property type="match status" value="1"/>
</dbReference>
<reference evidence="7" key="1">
    <citation type="journal article" date="2010" name="ISME J.">
        <title>Metagenome of the Mediterranean deep chlorophyll maximum studied by direct and fosmid library 454 pyrosequencing.</title>
        <authorList>
            <person name="Ghai R."/>
            <person name="Martin-Cuadrado A.B."/>
            <person name="Molto A.G."/>
            <person name="Heredia I.G."/>
            <person name="Cabrera R."/>
            <person name="Martin J."/>
            <person name="Verdu M."/>
            <person name="Deschamps P."/>
            <person name="Moreira D."/>
            <person name="Lopez-Garcia P."/>
            <person name="Mira A."/>
            <person name="Rodriguez-Valera F."/>
        </authorList>
    </citation>
    <scope>NUCLEOTIDE SEQUENCE</scope>
</reference>
<dbReference type="PANTHER" id="PTHR19376">
    <property type="entry name" value="DNA-DIRECTED RNA POLYMERASE"/>
    <property type="match status" value="1"/>
</dbReference>
<dbReference type="InterPro" id="IPR007080">
    <property type="entry name" value="RNA_pol_Rpb1_1"/>
</dbReference>
<dbReference type="EMBL" id="GU943103">
    <property type="protein sequence ID" value="ADD95834.1"/>
    <property type="molecule type" value="Genomic_DNA"/>
</dbReference>
<dbReference type="InterPro" id="IPR007066">
    <property type="entry name" value="RNA_pol_Rpb1_3"/>
</dbReference>
<keyword evidence="3" id="KW-0808">Transferase</keyword>
<dbReference type="Gene3D" id="3.30.1490.180">
    <property type="entry name" value="RNA polymerase ii"/>
    <property type="match status" value="1"/>
</dbReference>
<evidence type="ECO:0000256" key="2">
    <source>
        <dbReference type="ARBA" id="ARBA00022478"/>
    </source>
</evidence>
<organism evidence="7">
    <name type="scientific">uncultured organism MedDCM-OCT-S09-C213</name>
    <dbReference type="NCBI Taxonomy" id="743647"/>
    <lineage>
        <taxon>unclassified sequences</taxon>
        <taxon>environmental samples</taxon>
    </lineage>
</organism>
<dbReference type="Gene3D" id="1.10.132.30">
    <property type="match status" value="1"/>
</dbReference>
<sequence length="607" mass="69000">MAYKNATGKDEKIALTTDEISKRFENITDDEVRLMGFDPEMMHPKNLVFWHLPVLPPVDRPYVIADGMTCDDDITIQYQEIIKINNHLANPNTPQNKRQKYHQSIKFRVKALFDNSQNKAKHTNGRPFKGFKKRISGKEGQVRSNLMGKRVEEAARTVIGPDPTLKTGQIAIPPQVAKILTVTENINKYNLEEMQLLVDKDLCNVVTRGKSRINLKYATRTNGTILKEGDVVIRKKMKFEITDKGPWTIDFELQEGDKFKRDGKKKDIVLPGRKNFTLQIGDKLERQLRNGDIVLLNRQPTLHKGSMIAQTIVIRPGKTIRMPLAITSTFNADFDGDEMNIHVAQNHRSRTELHELSHAKHLLTSAQSSKSNLKIVQDSLLANYLMTKPGMNMTKSRFHNICCKSEWSISQINKKERRITRVLKKYNKDWSVYSGRGLFSMMLPDNFFYEKRTGANTDEPIVVIKEGTLLAGTISKSDLGGGHSSILRIMIKEYPVKVALEFIDNVQFLANEWLMYHGFSVGIKDCIATKEEEIKRAIDKCFMEATLAEQTTKNTAIKEARVNEALSKARDIGMKLAKDALRKDNNFISTVTSGSKGDFLTSHRSLD</sequence>
<feature type="domain" description="RNA polymerase N-terminal" evidence="6">
    <location>
        <begin position="45"/>
        <end position="387"/>
    </location>
</feature>
<dbReference type="AlphaFoldDB" id="D6PJD3"/>
<dbReference type="Pfam" id="PF00623">
    <property type="entry name" value="RNA_pol_Rpb1_2"/>
    <property type="match status" value="2"/>
</dbReference>
<protein>
    <recommendedName>
        <fullName evidence="1">DNA-directed RNA polymerase</fullName>
        <ecNumber evidence="1">2.7.7.6</ecNumber>
    </recommendedName>
</protein>
<name>D6PJD3_9ZZZZ</name>
<dbReference type="Pfam" id="PF04997">
    <property type="entry name" value="RNA_pol_Rpb1_1"/>
    <property type="match status" value="1"/>
</dbReference>
<dbReference type="SMART" id="SM00663">
    <property type="entry name" value="RPOLA_N"/>
    <property type="match status" value="1"/>
</dbReference>
<dbReference type="GO" id="GO:0000428">
    <property type="term" value="C:DNA-directed RNA polymerase complex"/>
    <property type="evidence" value="ECO:0007669"/>
    <property type="project" value="UniProtKB-KW"/>
</dbReference>
<accession>D6PJD3</accession>
<dbReference type="InterPro" id="IPR045867">
    <property type="entry name" value="DNA-dir_RpoC_beta_prime"/>
</dbReference>
<evidence type="ECO:0000256" key="1">
    <source>
        <dbReference type="ARBA" id="ARBA00012418"/>
    </source>
</evidence>
<dbReference type="GO" id="GO:0003677">
    <property type="term" value="F:DNA binding"/>
    <property type="evidence" value="ECO:0007669"/>
    <property type="project" value="InterPro"/>
</dbReference>
<dbReference type="Gene3D" id="2.40.40.20">
    <property type="match status" value="1"/>
</dbReference>
<evidence type="ECO:0000256" key="3">
    <source>
        <dbReference type="ARBA" id="ARBA00022679"/>
    </source>
</evidence>
<dbReference type="InterPro" id="IPR038120">
    <property type="entry name" value="Rpb1_funnel_sf"/>
</dbReference>
<dbReference type="InterPro" id="IPR000722">
    <property type="entry name" value="RNA_pol_asu"/>
</dbReference>
<dbReference type="PANTHER" id="PTHR19376:SF32">
    <property type="entry name" value="DNA-DIRECTED RNA POLYMERASE III SUBUNIT RPC1"/>
    <property type="match status" value="1"/>
</dbReference>
<evidence type="ECO:0000259" key="6">
    <source>
        <dbReference type="SMART" id="SM00663"/>
    </source>
</evidence>
<keyword evidence="2" id="KW-0240">DNA-directed RNA polymerase</keyword>
<dbReference type="InterPro" id="IPR006592">
    <property type="entry name" value="RNA_pol_N"/>
</dbReference>
<keyword evidence="5" id="KW-0804">Transcription</keyword>
<evidence type="ECO:0000256" key="5">
    <source>
        <dbReference type="ARBA" id="ARBA00023163"/>
    </source>
</evidence>
<dbReference type="InterPro" id="IPR042102">
    <property type="entry name" value="RNA_pol_Rpb1_3_sf"/>
</dbReference>
<dbReference type="GO" id="GO:0006351">
    <property type="term" value="P:DNA-templated transcription"/>
    <property type="evidence" value="ECO:0007669"/>
    <property type="project" value="InterPro"/>
</dbReference>
<evidence type="ECO:0000313" key="7">
    <source>
        <dbReference type="EMBL" id="ADD95834.1"/>
    </source>
</evidence>
<dbReference type="SUPFAM" id="SSF64484">
    <property type="entry name" value="beta and beta-prime subunits of DNA dependent RNA-polymerase"/>
    <property type="match status" value="1"/>
</dbReference>